<evidence type="ECO:0000313" key="2">
    <source>
        <dbReference type="EMBL" id="HIU62154.1"/>
    </source>
</evidence>
<evidence type="ECO:0000313" key="3">
    <source>
        <dbReference type="Proteomes" id="UP000824145"/>
    </source>
</evidence>
<accession>A0A9D1MKX7</accession>
<dbReference type="InterPro" id="IPR014245">
    <property type="entry name" value="Spore_III_AF"/>
</dbReference>
<feature type="transmembrane region" description="Helical" evidence="1">
    <location>
        <begin position="34"/>
        <end position="51"/>
    </location>
</feature>
<reference evidence="2" key="2">
    <citation type="journal article" date="2021" name="PeerJ">
        <title>Extensive microbial diversity within the chicken gut microbiome revealed by metagenomics and culture.</title>
        <authorList>
            <person name="Gilroy R."/>
            <person name="Ravi A."/>
            <person name="Getino M."/>
            <person name="Pursley I."/>
            <person name="Horton D.L."/>
            <person name="Alikhan N.F."/>
            <person name="Baker D."/>
            <person name="Gharbi K."/>
            <person name="Hall N."/>
            <person name="Watson M."/>
            <person name="Adriaenssens E.M."/>
            <person name="Foster-Nyarko E."/>
            <person name="Jarju S."/>
            <person name="Secka A."/>
            <person name="Antonio M."/>
            <person name="Oren A."/>
            <person name="Chaudhuri R.R."/>
            <person name="La Ragione R."/>
            <person name="Hildebrand F."/>
            <person name="Pallen M.J."/>
        </authorList>
    </citation>
    <scope>NUCLEOTIDE SEQUENCE</scope>
    <source>
        <strain evidence="2">9366</strain>
    </source>
</reference>
<reference evidence="2" key="1">
    <citation type="submission" date="2020-10" db="EMBL/GenBank/DDBJ databases">
        <authorList>
            <person name="Gilroy R."/>
        </authorList>
    </citation>
    <scope>NUCLEOTIDE SEQUENCE</scope>
    <source>
        <strain evidence="2">9366</strain>
    </source>
</reference>
<proteinExistence type="predicted"/>
<organism evidence="2 3">
    <name type="scientific">Candidatus Caccalectryoclostridium excrementigallinarum</name>
    <dbReference type="NCBI Taxonomy" id="2840710"/>
    <lineage>
        <taxon>Bacteria</taxon>
        <taxon>Bacillati</taxon>
        <taxon>Bacillota</taxon>
        <taxon>Clostridia</taxon>
        <taxon>Christensenellales</taxon>
        <taxon>Christensenellaceae</taxon>
        <taxon>Christensenellaceae incertae sedis</taxon>
        <taxon>Candidatus Caccalectryoclostridium</taxon>
    </lineage>
</organism>
<dbReference type="Proteomes" id="UP000824145">
    <property type="component" value="Unassembled WGS sequence"/>
</dbReference>
<keyword evidence="1" id="KW-0472">Membrane</keyword>
<keyword evidence="1" id="KW-1133">Transmembrane helix</keyword>
<dbReference type="AlphaFoldDB" id="A0A9D1MKX7"/>
<evidence type="ECO:0000256" key="1">
    <source>
        <dbReference type="SAM" id="Phobius"/>
    </source>
</evidence>
<dbReference type="Pfam" id="PF09581">
    <property type="entry name" value="Spore_III_AF"/>
    <property type="match status" value="1"/>
</dbReference>
<keyword evidence="1" id="KW-0812">Transmembrane</keyword>
<name>A0A9D1MKX7_9FIRM</name>
<sequence>MSAWILGIAGVIALTALAEILLPEGETAKYIKGVLAVFIVAAIIAPLPYLLDGSFSFEEIFAAKEVETDEELLDKLLDMSEKQENSSAEKASAGIGGENRNIYITGSHQNDHAGEVNDGAKQIEGVYG</sequence>
<dbReference type="EMBL" id="DVNJ01000001">
    <property type="protein sequence ID" value="HIU62154.1"/>
    <property type="molecule type" value="Genomic_DNA"/>
</dbReference>
<protein>
    <submittedName>
        <fullName evidence="2">Stage III sporulation protein AF</fullName>
    </submittedName>
</protein>
<gene>
    <name evidence="2" type="ORF">IAB07_00100</name>
</gene>
<comment type="caution">
    <text evidence="2">The sequence shown here is derived from an EMBL/GenBank/DDBJ whole genome shotgun (WGS) entry which is preliminary data.</text>
</comment>